<evidence type="ECO:0000256" key="6">
    <source>
        <dbReference type="ARBA" id="ARBA00023136"/>
    </source>
</evidence>
<evidence type="ECO:0000313" key="10">
    <source>
        <dbReference type="Proteomes" id="UP000698800"/>
    </source>
</evidence>
<feature type="transmembrane region" description="Helical" evidence="8">
    <location>
        <begin position="383"/>
        <end position="401"/>
    </location>
</feature>
<dbReference type="Proteomes" id="UP000698800">
    <property type="component" value="Unassembled WGS sequence"/>
</dbReference>
<evidence type="ECO:0000256" key="2">
    <source>
        <dbReference type="ARBA" id="ARBA00007965"/>
    </source>
</evidence>
<feature type="transmembrane region" description="Helical" evidence="8">
    <location>
        <begin position="149"/>
        <end position="172"/>
    </location>
</feature>
<dbReference type="GO" id="GO:0034257">
    <property type="term" value="F:nicotinamide riboside transmembrane transporter activity"/>
    <property type="evidence" value="ECO:0007669"/>
    <property type="project" value="TreeGrafter"/>
</dbReference>
<feature type="transmembrane region" description="Helical" evidence="8">
    <location>
        <begin position="226"/>
        <end position="246"/>
    </location>
</feature>
<dbReference type="EMBL" id="JAGHQL010000115">
    <property type="protein sequence ID" value="KAH0538290.1"/>
    <property type="molecule type" value="Genomic_DNA"/>
</dbReference>
<dbReference type="InterPro" id="IPR002259">
    <property type="entry name" value="Eqnu_transpt"/>
</dbReference>
<feature type="transmembrane region" description="Helical" evidence="8">
    <location>
        <begin position="184"/>
        <end position="206"/>
    </location>
</feature>
<gene>
    <name evidence="9" type="ORF">FGG08_005110</name>
</gene>
<dbReference type="InterPro" id="IPR036259">
    <property type="entry name" value="MFS_trans_sf"/>
</dbReference>
<keyword evidence="6 8" id="KW-0472">Membrane</keyword>
<feature type="region of interest" description="Disordered" evidence="7">
    <location>
        <begin position="1"/>
        <end position="34"/>
    </location>
</feature>
<keyword evidence="10" id="KW-1185">Reference proteome</keyword>
<dbReference type="AlphaFoldDB" id="A0A9P8KWC8"/>
<evidence type="ECO:0000256" key="1">
    <source>
        <dbReference type="ARBA" id="ARBA00004141"/>
    </source>
</evidence>
<evidence type="ECO:0008006" key="11">
    <source>
        <dbReference type="Google" id="ProtNLM"/>
    </source>
</evidence>
<evidence type="ECO:0000256" key="4">
    <source>
        <dbReference type="ARBA" id="ARBA00022692"/>
    </source>
</evidence>
<evidence type="ECO:0000256" key="5">
    <source>
        <dbReference type="ARBA" id="ARBA00022989"/>
    </source>
</evidence>
<comment type="subcellular location">
    <subcellularLocation>
        <location evidence="1">Membrane</location>
        <topology evidence="1">Multi-pass membrane protein</topology>
    </subcellularLocation>
</comment>
<evidence type="ECO:0000256" key="3">
    <source>
        <dbReference type="ARBA" id="ARBA00022448"/>
    </source>
</evidence>
<feature type="transmembrane region" description="Helical" evidence="8">
    <location>
        <begin position="352"/>
        <end position="371"/>
    </location>
</feature>
<dbReference type="GO" id="GO:0005886">
    <property type="term" value="C:plasma membrane"/>
    <property type="evidence" value="ECO:0007669"/>
    <property type="project" value="TreeGrafter"/>
</dbReference>
<keyword evidence="5 8" id="KW-1133">Transmembrane helix</keyword>
<comment type="similarity">
    <text evidence="2">Belongs to the SLC29A/ENT transporter (TC 2.A.57) family.</text>
</comment>
<dbReference type="GO" id="GO:0015205">
    <property type="term" value="F:nucleobase transmembrane transporter activity"/>
    <property type="evidence" value="ECO:0007669"/>
    <property type="project" value="TreeGrafter"/>
</dbReference>
<dbReference type="PANTHER" id="PTHR10332:SF88">
    <property type="entry name" value="EQUILIBRATIVE NUCLEOSIDE TRANSPORTER 1, ISOFORM A"/>
    <property type="match status" value="1"/>
</dbReference>
<accession>A0A9P8KWC8</accession>
<dbReference type="SUPFAM" id="SSF103473">
    <property type="entry name" value="MFS general substrate transporter"/>
    <property type="match status" value="1"/>
</dbReference>
<dbReference type="Pfam" id="PF01733">
    <property type="entry name" value="Nucleoside_tran"/>
    <property type="match status" value="1"/>
</dbReference>
<keyword evidence="3" id="KW-0813">Transport</keyword>
<proteinExistence type="inferred from homology"/>
<organism evidence="9 10">
    <name type="scientific">Glutinoglossum americanum</name>
    <dbReference type="NCBI Taxonomy" id="1670608"/>
    <lineage>
        <taxon>Eukaryota</taxon>
        <taxon>Fungi</taxon>
        <taxon>Dikarya</taxon>
        <taxon>Ascomycota</taxon>
        <taxon>Pezizomycotina</taxon>
        <taxon>Geoglossomycetes</taxon>
        <taxon>Geoglossales</taxon>
        <taxon>Geoglossaceae</taxon>
        <taxon>Glutinoglossum</taxon>
    </lineage>
</organism>
<feature type="transmembrane region" description="Helical" evidence="8">
    <location>
        <begin position="119"/>
        <end position="137"/>
    </location>
</feature>
<evidence type="ECO:0000256" key="7">
    <source>
        <dbReference type="SAM" id="MobiDB-lite"/>
    </source>
</evidence>
<feature type="transmembrane region" description="Helical" evidence="8">
    <location>
        <begin position="421"/>
        <end position="444"/>
    </location>
</feature>
<evidence type="ECO:0000256" key="8">
    <source>
        <dbReference type="SAM" id="Phobius"/>
    </source>
</evidence>
<feature type="compositionally biased region" description="Polar residues" evidence="7">
    <location>
        <begin position="1"/>
        <end position="13"/>
    </location>
</feature>
<feature type="transmembrane region" description="Helical" evidence="8">
    <location>
        <begin position="49"/>
        <end position="73"/>
    </location>
</feature>
<dbReference type="PIRSF" id="PIRSF016379">
    <property type="entry name" value="ENT"/>
    <property type="match status" value="1"/>
</dbReference>
<evidence type="ECO:0000313" key="9">
    <source>
        <dbReference type="EMBL" id="KAH0538290.1"/>
    </source>
</evidence>
<keyword evidence="4 8" id="KW-0812">Transmembrane</keyword>
<dbReference type="GO" id="GO:0000329">
    <property type="term" value="C:fungal-type vacuole membrane"/>
    <property type="evidence" value="ECO:0007669"/>
    <property type="project" value="TreeGrafter"/>
</dbReference>
<dbReference type="PANTHER" id="PTHR10332">
    <property type="entry name" value="EQUILIBRATIVE NUCLEOSIDE TRANSPORTER"/>
    <property type="match status" value="1"/>
</dbReference>
<name>A0A9P8KWC8_9PEZI</name>
<dbReference type="PRINTS" id="PR01130">
    <property type="entry name" value="DERENTRNSPRT"/>
</dbReference>
<protein>
    <recommendedName>
        <fullName evidence="11">Nucleoside transporter family</fullName>
    </recommendedName>
</protein>
<comment type="caution">
    <text evidence="9">The sequence shown here is derived from an EMBL/GenBank/DDBJ whole genome shotgun (WGS) entry which is preliminary data.</text>
</comment>
<dbReference type="OrthoDB" id="46396at2759"/>
<feature type="transmembrane region" description="Helical" evidence="8">
    <location>
        <begin position="283"/>
        <end position="306"/>
    </location>
</feature>
<feature type="transmembrane region" description="Helical" evidence="8">
    <location>
        <begin position="85"/>
        <end position="107"/>
    </location>
</feature>
<sequence>MIESIQSFFQRQRPSIPASEYEPLEGGTIGPDGERVEMKHDSGFSWLEYSIFLLLGASMLWAWNMFIAAANYFKSRFAADPWILAHYQSAILSVSTVGNLGSVLILARLQANASYPKRIVVSLLINIIVFTLLALSTSSELSPGLYLGYVLTMVFLTSVGTGLCQNGVFAYVAGFREDDYTQGIMTGQAIAGVLPCVAQILSVLSVPERDESEVVLHAQGSSRSAFWYFLTATGVSTFTLAAFVVLMRRCHARGEAAKRLLGDEQQESKVVVPVWTLLGKLRWLASAVFICFGVTMVFPVFTQAILSVHPPSTSPRLFHPSIFTPLSILIWNAGDLLGRLATLFPRPSPHPIVLFALSLARLSFIPLYLLCNIGGRGAAVNSDLFYLAVVQMGFGFTNGWVGSRSMVTANKWVEEEEREAAGAFMATVLVVGLSAGSLLSFCIVL</sequence>
<reference evidence="9" key="1">
    <citation type="submission" date="2021-03" db="EMBL/GenBank/DDBJ databases">
        <title>Comparative genomics and phylogenomic investigation of the class Geoglossomycetes provide insights into ecological specialization and systematics.</title>
        <authorList>
            <person name="Melie T."/>
            <person name="Pirro S."/>
            <person name="Miller A.N."/>
            <person name="Quandt A."/>
        </authorList>
    </citation>
    <scope>NUCLEOTIDE SEQUENCE</scope>
    <source>
        <strain evidence="9">GBOQ0MN5Z8</strain>
    </source>
</reference>